<feature type="transmembrane region" description="Helical" evidence="5">
    <location>
        <begin position="139"/>
        <end position="161"/>
    </location>
</feature>
<dbReference type="EMBL" id="JBBBZM010000049">
    <property type="protein sequence ID" value="KAL0636490.1"/>
    <property type="molecule type" value="Genomic_DNA"/>
</dbReference>
<reference evidence="7 8" key="1">
    <citation type="submission" date="2024-02" db="EMBL/GenBank/DDBJ databases">
        <title>Discinaceae phylogenomics.</title>
        <authorList>
            <person name="Dirks A.C."/>
            <person name="James T.Y."/>
        </authorList>
    </citation>
    <scope>NUCLEOTIDE SEQUENCE [LARGE SCALE GENOMIC DNA]</scope>
    <source>
        <strain evidence="7 8">ACD0624</strain>
    </source>
</reference>
<keyword evidence="3 5" id="KW-1133">Transmembrane helix</keyword>
<keyword evidence="6" id="KW-0732">Signal</keyword>
<name>A0ABR3GL06_9PEZI</name>
<evidence type="ECO:0000313" key="8">
    <source>
        <dbReference type="Proteomes" id="UP001447188"/>
    </source>
</evidence>
<accession>A0ABR3GL06</accession>
<feature type="transmembrane region" description="Helical" evidence="5">
    <location>
        <begin position="220"/>
        <end position="238"/>
    </location>
</feature>
<keyword evidence="7" id="KW-0946">Virion</keyword>
<keyword evidence="7" id="KW-0261">Viral envelope protein</keyword>
<keyword evidence="2 5" id="KW-0812">Transmembrane</keyword>
<feature type="transmembrane region" description="Helical" evidence="5">
    <location>
        <begin position="98"/>
        <end position="119"/>
    </location>
</feature>
<dbReference type="Proteomes" id="UP001447188">
    <property type="component" value="Unassembled WGS sequence"/>
</dbReference>
<keyword evidence="4 5" id="KW-0472">Membrane</keyword>
<comment type="subcellular location">
    <subcellularLocation>
        <location evidence="1">Membrane</location>
        <topology evidence="1">Multi-pass membrane protein</topology>
    </subcellularLocation>
</comment>
<evidence type="ECO:0000256" key="2">
    <source>
        <dbReference type="ARBA" id="ARBA00022692"/>
    </source>
</evidence>
<feature type="transmembrane region" description="Helical" evidence="5">
    <location>
        <begin position="182"/>
        <end position="200"/>
    </location>
</feature>
<evidence type="ECO:0000256" key="6">
    <source>
        <dbReference type="SAM" id="SignalP"/>
    </source>
</evidence>
<feature type="transmembrane region" description="Helical" evidence="5">
    <location>
        <begin position="55"/>
        <end position="77"/>
    </location>
</feature>
<dbReference type="PANTHER" id="PTHR31465:SF7">
    <property type="entry name" value="SPHINGOID LONG-CHAIN BASE TRANSPORTER RSB1"/>
    <property type="match status" value="1"/>
</dbReference>
<evidence type="ECO:0000256" key="1">
    <source>
        <dbReference type="ARBA" id="ARBA00004141"/>
    </source>
</evidence>
<sequence length="263" mass="29070">MLALFAISLILNLIQGVSYKTWGFMTAMSLGNVAEIIGYGGRIWAYSEPWAQDPFLIQICCLTFAPAFIAAGIYLCLSRIVIVFGEDISRIPPKGYTYIFIACDFISLLLQAAGGGIASVKSQNHEDPSAGTNIMLAGLSFQVFTLSLFMILCAEYAFRVVRSKNELNETHAKLRASKKFRAFLGALTLSTICIMIRSVYRVIEMAQGFEGSLIKNETLFFILEGVMVTLAVLVFNLLHPGWCFRESYTTTKNTESSTELGDL</sequence>
<dbReference type="PANTHER" id="PTHR31465">
    <property type="entry name" value="PROTEIN RTA1-RELATED"/>
    <property type="match status" value="1"/>
</dbReference>
<dbReference type="InterPro" id="IPR007568">
    <property type="entry name" value="RTA1"/>
</dbReference>
<gene>
    <name evidence="7" type="primary">RTA3</name>
    <name evidence="7" type="ORF">Q9L58_004540</name>
</gene>
<proteinExistence type="predicted"/>
<evidence type="ECO:0000256" key="5">
    <source>
        <dbReference type="SAM" id="Phobius"/>
    </source>
</evidence>
<keyword evidence="8" id="KW-1185">Reference proteome</keyword>
<organism evidence="7 8">
    <name type="scientific">Discina gigas</name>
    <dbReference type="NCBI Taxonomy" id="1032678"/>
    <lineage>
        <taxon>Eukaryota</taxon>
        <taxon>Fungi</taxon>
        <taxon>Dikarya</taxon>
        <taxon>Ascomycota</taxon>
        <taxon>Pezizomycotina</taxon>
        <taxon>Pezizomycetes</taxon>
        <taxon>Pezizales</taxon>
        <taxon>Discinaceae</taxon>
        <taxon>Discina</taxon>
    </lineage>
</organism>
<evidence type="ECO:0000256" key="4">
    <source>
        <dbReference type="ARBA" id="ARBA00023136"/>
    </source>
</evidence>
<evidence type="ECO:0000313" key="7">
    <source>
        <dbReference type="EMBL" id="KAL0636490.1"/>
    </source>
</evidence>
<comment type="caution">
    <text evidence="7">The sequence shown here is derived from an EMBL/GenBank/DDBJ whole genome shotgun (WGS) entry which is preliminary data.</text>
</comment>
<feature type="signal peptide" evidence="6">
    <location>
        <begin position="1"/>
        <end position="16"/>
    </location>
</feature>
<protein>
    <submittedName>
        <fullName evidence="7">Envelope glycoprotein gp160</fullName>
    </submittedName>
</protein>
<dbReference type="Pfam" id="PF04479">
    <property type="entry name" value="RTA1"/>
    <property type="match status" value="1"/>
</dbReference>
<evidence type="ECO:0000256" key="3">
    <source>
        <dbReference type="ARBA" id="ARBA00022989"/>
    </source>
</evidence>
<feature type="chain" id="PRO_5045083910" evidence="6">
    <location>
        <begin position="17"/>
        <end position="263"/>
    </location>
</feature>